<comment type="caution">
    <text evidence="3">The sequence shown here is derived from an EMBL/GenBank/DDBJ whole genome shotgun (WGS) entry which is preliminary data.</text>
</comment>
<keyword evidence="2" id="KW-0472">Membrane</keyword>
<keyword evidence="2" id="KW-1133">Transmembrane helix</keyword>
<protein>
    <submittedName>
        <fullName evidence="3">Uncharacterized protein</fullName>
    </submittedName>
</protein>
<dbReference type="EMBL" id="JBHSMC010000015">
    <property type="protein sequence ID" value="MFC5465598.1"/>
    <property type="molecule type" value="Genomic_DNA"/>
</dbReference>
<feature type="region of interest" description="Disordered" evidence="1">
    <location>
        <begin position="32"/>
        <end position="59"/>
    </location>
</feature>
<dbReference type="RefSeq" id="WP_382352268.1">
    <property type="nucleotide sequence ID" value="NZ_JBHSMC010000015.1"/>
</dbReference>
<evidence type="ECO:0000256" key="1">
    <source>
        <dbReference type="SAM" id="MobiDB-lite"/>
    </source>
</evidence>
<gene>
    <name evidence="3" type="ORF">ACFPM4_12675</name>
</gene>
<evidence type="ECO:0000256" key="2">
    <source>
        <dbReference type="SAM" id="Phobius"/>
    </source>
</evidence>
<reference evidence="4" key="1">
    <citation type="journal article" date="2019" name="Int. J. Syst. Evol. Microbiol.">
        <title>The Global Catalogue of Microorganisms (GCM) 10K type strain sequencing project: providing services to taxonomists for standard genome sequencing and annotation.</title>
        <authorList>
            <consortium name="The Broad Institute Genomics Platform"/>
            <consortium name="The Broad Institute Genome Sequencing Center for Infectious Disease"/>
            <person name="Wu L."/>
            <person name="Ma J."/>
        </authorList>
    </citation>
    <scope>NUCLEOTIDE SEQUENCE [LARGE SCALE GENOMIC DNA]</scope>
    <source>
        <strain evidence="4">CGMCC 1.12237</strain>
    </source>
</reference>
<keyword evidence="2" id="KW-0812">Transmembrane</keyword>
<keyword evidence="4" id="KW-1185">Reference proteome</keyword>
<organism evidence="3 4">
    <name type="scientific">Lederbergia graminis</name>
    <dbReference type="NCBI Taxonomy" id="735518"/>
    <lineage>
        <taxon>Bacteria</taxon>
        <taxon>Bacillati</taxon>
        <taxon>Bacillota</taxon>
        <taxon>Bacilli</taxon>
        <taxon>Bacillales</taxon>
        <taxon>Bacillaceae</taxon>
        <taxon>Lederbergia</taxon>
    </lineage>
</organism>
<dbReference type="Proteomes" id="UP001596147">
    <property type="component" value="Unassembled WGS sequence"/>
</dbReference>
<evidence type="ECO:0000313" key="3">
    <source>
        <dbReference type="EMBL" id="MFC5465598.1"/>
    </source>
</evidence>
<name>A0ABW0LI67_9BACI</name>
<evidence type="ECO:0000313" key="4">
    <source>
        <dbReference type="Proteomes" id="UP001596147"/>
    </source>
</evidence>
<proteinExistence type="predicted"/>
<feature type="compositionally biased region" description="Acidic residues" evidence="1">
    <location>
        <begin position="40"/>
        <end position="54"/>
    </location>
</feature>
<sequence>MAKRSVFYVILGICLVAVTIGLFLCFSPKKVRNTSTETTTLEEESADTDNDDQTPEIPPHKVTLEEVSGDGFVIQV</sequence>
<accession>A0ABW0LI67</accession>
<feature type="transmembrane region" description="Helical" evidence="2">
    <location>
        <begin position="6"/>
        <end position="26"/>
    </location>
</feature>